<protein>
    <submittedName>
        <fullName evidence="1">Uncharacterized protein</fullName>
    </submittedName>
</protein>
<sequence>MNNTYIGNEPFVVNGMKESVTINDFWRWAYSDLTNNINRSVLAEFIVASALDLVHVGCELCRDLWRPFDLLYNNNYRIEVKSSGYVQSHSPKHPDHIVFGIAPAKVPGATGDYKANSPSQRNCDIYIFCIYTAMSKDENPLDLDLWDFYVLPTKILNAEKPTQKTITLPSLLALNPTKCDYLELKDTVNNIVAV</sequence>
<dbReference type="RefSeq" id="WP_015530570.1">
    <property type="nucleotide sequence ID" value="NC_021016.1"/>
</dbReference>
<accession>D4N1I9</accession>
<dbReference type="AlphaFoldDB" id="D4N1I9"/>
<evidence type="ECO:0000313" key="2">
    <source>
        <dbReference type="Proteomes" id="UP000008960"/>
    </source>
</evidence>
<name>D4N1I9_ANAHA</name>
<evidence type="ECO:0000313" key="1">
    <source>
        <dbReference type="EMBL" id="CBL38734.1"/>
    </source>
</evidence>
<dbReference type="PATRIC" id="fig|245018.3.peg.2117"/>
<reference evidence="1 2" key="2">
    <citation type="submission" date="2010-03" db="EMBL/GenBank/DDBJ databases">
        <authorList>
            <person name="Pajon A."/>
        </authorList>
    </citation>
    <scope>NUCLEOTIDE SEQUENCE [LARGE SCALE GENOMIC DNA]</scope>
    <source>
        <strain evidence="1 2">SSC/2</strain>
    </source>
</reference>
<dbReference type="EMBL" id="FP929061">
    <property type="protein sequence ID" value="CBL38734.1"/>
    <property type="molecule type" value="Genomic_DNA"/>
</dbReference>
<dbReference type="KEGG" id="bprl:CL2_18280"/>
<proteinExistence type="predicted"/>
<organism evidence="1 2">
    <name type="scientific">Anaerostipes hadrus</name>
    <dbReference type="NCBI Taxonomy" id="649756"/>
    <lineage>
        <taxon>Bacteria</taxon>
        <taxon>Bacillati</taxon>
        <taxon>Bacillota</taxon>
        <taxon>Clostridia</taxon>
        <taxon>Lachnospirales</taxon>
        <taxon>Lachnospiraceae</taxon>
        <taxon>Anaerostipes</taxon>
    </lineage>
</organism>
<reference evidence="1 2" key="1">
    <citation type="submission" date="2010-03" db="EMBL/GenBank/DDBJ databases">
        <title>The genome sequence of Clostridiales sp. SSC/2.</title>
        <authorList>
            <consortium name="metaHIT consortium -- http://www.metahit.eu/"/>
            <person name="Pajon A."/>
            <person name="Turner K."/>
            <person name="Parkhill J."/>
            <person name="Duncan S."/>
            <person name="Flint H."/>
        </authorList>
    </citation>
    <scope>NUCLEOTIDE SEQUENCE [LARGE SCALE GENOMIC DNA]</scope>
    <source>
        <strain evidence="1 2">SSC/2</strain>
    </source>
</reference>
<gene>
    <name evidence="1" type="ORF">CL2_18280</name>
</gene>
<dbReference type="Proteomes" id="UP000008960">
    <property type="component" value="Chromosome"/>
</dbReference>